<dbReference type="Gene3D" id="1.10.150.130">
    <property type="match status" value="1"/>
</dbReference>
<evidence type="ECO:0000256" key="2">
    <source>
        <dbReference type="SAM" id="MobiDB-lite"/>
    </source>
</evidence>
<name>A0AAD7DIG6_MYCRO</name>
<keyword evidence="1" id="KW-0238">DNA-binding</keyword>
<protein>
    <recommendedName>
        <fullName evidence="5">Core-binding (CB) domain-containing protein</fullName>
    </recommendedName>
</protein>
<organism evidence="3 4">
    <name type="scientific">Mycena rosella</name>
    <name type="common">Pink bonnet</name>
    <name type="synonym">Agaricus rosellus</name>
    <dbReference type="NCBI Taxonomy" id="1033263"/>
    <lineage>
        <taxon>Eukaryota</taxon>
        <taxon>Fungi</taxon>
        <taxon>Dikarya</taxon>
        <taxon>Basidiomycota</taxon>
        <taxon>Agaricomycotina</taxon>
        <taxon>Agaricomycetes</taxon>
        <taxon>Agaricomycetidae</taxon>
        <taxon>Agaricales</taxon>
        <taxon>Marasmiineae</taxon>
        <taxon>Mycenaceae</taxon>
        <taxon>Mycena</taxon>
    </lineage>
</organism>
<evidence type="ECO:0008006" key="5">
    <source>
        <dbReference type="Google" id="ProtNLM"/>
    </source>
</evidence>
<gene>
    <name evidence="3" type="ORF">B0H17DRAFT_576558</name>
</gene>
<evidence type="ECO:0000313" key="3">
    <source>
        <dbReference type="EMBL" id="KAJ7690994.1"/>
    </source>
</evidence>
<dbReference type="EMBL" id="JARKIE010000061">
    <property type="protein sequence ID" value="KAJ7690994.1"/>
    <property type="molecule type" value="Genomic_DNA"/>
</dbReference>
<comment type="caution">
    <text evidence="3">The sequence shown here is derived from an EMBL/GenBank/DDBJ whole genome shotgun (WGS) entry which is preliminary data.</text>
</comment>
<feature type="region of interest" description="Disordered" evidence="2">
    <location>
        <begin position="22"/>
        <end position="42"/>
    </location>
</feature>
<proteinExistence type="predicted"/>
<sequence>MLAAVRDAVDAAVHNITRSRYGSFTPSARSSSRPSRHNRLSSSAEAKVRLAIEHTWAKSTLKKYGQGVAAFERFWDLEFVPHSQRLPADEFLLCAFAASRVGKVAGVTARGAVAAVKAWHIMNDAPWRGNICLRYTLRGIENLTPSSSKRDQRPPVTAAMLDALDKNLDHNDPRDAAVFASACCASWGQIRIGKILSETQKSFIPGQIPLVSDLAPPSSRAGSRILKLPHTKTKGDRGDSAMLCRRLRPDKGRRKPPPRQRCPRQTTTIFAQKPRRRTRLPHAQETYVAL</sequence>
<dbReference type="GO" id="GO:0003677">
    <property type="term" value="F:DNA binding"/>
    <property type="evidence" value="ECO:0007669"/>
    <property type="project" value="UniProtKB-KW"/>
</dbReference>
<keyword evidence="4" id="KW-1185">Reference proteome</keyword>
<dbReference type="AlphaFoldDB" id="A0AAD7DIG6"/>
<dbReference type="InterPro" id="IPR010998">
    <property type="entry name" value="Integrase_recombinase_N"/>
</dbReference>
<accession>A0AAD7DIG6</accession>
<evidence type="ECO:0000256" key="1">
    <source>
        <dbReference type="ARBA" id="ARBA00023125"/>
    </source>
</evidence>
<dbReference type="Proteomes" id="UP001221757">
    <property type="component" value="Unassembled WGS sequence"/>
</dbReference>
<evidence type="ECO:0000313" key="4">
    <source>
        <dbReference type="Proteomes" id="UP001221757"/>
    </source>
</evidence>
<reference evidence="3" key="1">
    <citation type="submission" date="2023-03" db="EMBL/GenBank/DDBJ databases">
        <title>Massive genome expansion in bonnet fungi (Mycena s.s.) driven by repeated elements and novel gene families across ecological guilds.</title>
        <authorList>
            <consortium name="Lawrence Berkeley National Laboratory"/>
            <person name="Harder C.B."/>
            <person name="Miyauchi S."/>
            <person name="Viragh M."/>
            <person name="Kuo A."/>
            <person name="Thoen E."/>
            <person name="Andreopoulos B."/>
            <person name="Lu D."/>
            <person name="Skrede I."/>
            <person name="Drula E."/>
            <person name="Henrissat B."/>
            <person name="Morin E."/>
            <person name="Kohler A."/>
            <person name="Barry K."/>
            <person name="LaButti K."/>
            <person name="Morin E."/>
            <person name="Salamov A."/>
            <person name="Lipzen A."/>
            <person name="Mereny Z."/>
            <person name="Hegedus B."/>
            <person name="Baldrian P."/>
            <person name="Stursova M."/>
            <person name="Weitz H."/>
            <person name="Taylor A."/>
            <person name="Grigoriev I.V."/>
            <person name="Nagy L.G."/>
            <person name="Martin F."/>
            <person name="Kauserud H."/>
        </authorList>
    </citation>
    <scope>NUCLEOTIDE SEQUENCE</scope>
    <source>
        <strain evidence="3">CBHHK067</strain>
    </source>
</reference>